<feature type="coiled-coil region" evidence="1">
    <location>
        <begin position="567"/>
        <end position="601"/>
    </location>
</feature>
<gene>
    <name evidence="2" type="ORF">ACFODZ_08685</name>
</gene>
<dbReference type="InterPro" id="IPR012434">
    <property type="entry name" value="DUF1631"/>
</dbReference>
<organism evidence="2 3">
    <name type="scientific">Marinicella sediminis</name>
    <dbReference type="NCBI Taxonomy" id="1792834"/>
    <lineage>
        <taxon>Bacteria</taxon>
        <taxon>Pseudomonadati</taxon>
        <taxon>Pseudomonadota</taxon>
        <taxon>Gammaproteobacteria</taxon>
        <taxon>Lysobacterales</taxon>
        <taxon>Marinicellaceae</taxon>
        <taxon>Marinicella</taxon>
    </lineage>
</organism>
<accession>A0ABV7J855</accession>
<dbReference type="Pfam" id="PF07793">
    <property type="entry name" value="DUF1631"/>
    <property type="match status" value="1"/>
</dbReference>
<reference evidence="3" key="1">
    <citation type="journal article" date="2019" name="Int. J. Syst. Evol. Microbiol.">
        <title>The Global Catalogue of Microorganisms (GCM) 10K type strain sequencing project: providing services to taxonomists for standard genome sequencing and annotation.</title>
        <authorList>
            <consortium name="The Broad Institute Genomics Platform"/>
            <consortium name="The Broad Institute Genome Sequencing Center for Infectious Disease"/>
            <person name="Wu L."/>
            <person name="Ma J."/>
        </authorList>
    </citation>
    <scope>NUCLEOTIDE SEQUENCE [LARGE SCALE GENOMIC DNA]</scope>
    <source>
        <strain evidence="3">KCTC 42953</strain>
    </source>
</reference>
<evidence type="ECO:0000313" key="3">
    <source>
        <dbReference type="Proteomes" id="UP001595533"/>
    </source>
</evidence>
<sequence>MNDLSNDDTANAGKMASGKMHSDAQFTRHLHEVHRLFVQFLNPRLKKFYDGLNDFFFDLAEAARNNDQQNQYFAAIGDTRKNNAELMRVFAKNINIIFQKFKNHDHKYFVELAEQTDHDRKTLTLVKEDDLDQKLAINNVTGKISQIYHEELYLLNQRFAELAQIDEINDSSNPIGPEAIVNAFALSLSVLKSENNIKLIIIKLFEKNMVESLGPAYKLVNKYLKKKGILPDIRFEVKHRSTPSNQVNNSINYLAQALSETDENYKKIADILHTDREEVREQPGGEYTPAKIIEFSQLSSALDQIKVELLSDQELESKQSISPLELKDELLKKLKSLKALSGKTKINQADERTIDLIGELFQFLVEDRNLPETIQLVLSKLQLPYLQIALKDETFFSDKKNNARQLLNIMAQASIGWTPETDDKGLFLGKIKEIVGFILKNHEKSINYEKLITRFIQFDQQVKKKTMIVERRHSEKMSGRERLNKAKVEAAKVLKMQLKERKVPDGIRALLLKPWANVLVLSQLRAKESPKLLKKYQKFVADLVKAANPDKEKKTSKLVIEKMCEVMKEGLKLVAFQEQELEEKNQEIKQLLLQINGLSKTNKHLAYIDPQEVLKLSKEFNKQSSVAAYMTTDEDPTEAPAELDVVEDEFHQAAMDVKVDDWIEVYGKDRIQRLKVSWISPISGKLLFVNGKGGRVMDLFREQLAEKFRNQECRSLQQLPLMDRALKSIAKKMEDAVSDSSQDEEQASS</sequence>
<dbReference type="Proteomes" id="UP001595533">
    <property type="component" value="Unassembled WGS sequence"/>
</dbReference>
<dbReference type="EMBL" id="JBHRTS010000004">
    <property type="protein sequence ID" value="MFC3194313.1"/>
    <property type="molecule type" value="Genomic_DNA"/>
</dbReference>
<proteinExistence type="predicted"/>
<comment type="caution">
    <text evidence="2">The sequence shown here is derived from an EMBL/GenBank/DDBJ whole genome shotgun (WGS) entry which is preliminary data.</text>
</comment>
<name>A0ABV7J855_9GAMM</name>
<evidence type="ECO:0000313" key="2">
    <source>
        <dbReference type="EMBL" id="MFC3194313.1"/>
    </source>
</evidence>
<keyword evidence="3" id="KW-1185">Reference proteome</keyword>
<dbReference type="RefSeq" id="WP_077410990.1">
    <property type="nucleotide sequence ID" value="NZ_JBHRTS010000004.1"/>
</dbReference>
<protein>
    <submittedName>
        <fullName evidence="2">DUF1631 family protein</fullName>
    </submittedName>
</protein>
<keyword evidence="1" id="KW-0175">Coiled coil</keyword>
<evidence type="ECO:0000256" key="1">
    <source>
        <dbReference type="SAM" id="Coils"/>
    </source>
</evidence>